<gene>
    <name evidence="1" type="ORF">EEDITHA_LOCUS12007</name>
</gene>
<protein>
    <submittedName>
        <fullName evidence="1">Uncharacterized protein</fullName>
    </submittedName>
</protein>
<organism evidence="1 2">
    <name type="scientific">Euphydryas editha</name>
    <name type="common">Edith's checkerspot</name>
    <dbReference type="NCBI Taxonomy" id="104508"/>
    <lineage>
        <taxon>Eukaryota</taxon>
        <taxon>Metazoa</taxon>
        <taxon>Ecdysozoa</taxon>
        <taxon>Arthropoda</taxon>
        <taxon>Hexapoda</taxon>
        <taxon>Insecta</taxon>
        <taxon>Pterygota</taxon>
        <taxon>Neoptera</taxon>
        <taxon>Endopterygota</taxon>
        <taxon>Lepidoptera</taxon>
        <taxon>Glossata</taxon>
        <taxon>Ditrysia</taxon>
        <taxon>Papilionoidea</taxon>
        <taxon>Nymphalidae</taxon>
        <taxon>Nymphalinae</taxon>
        <taxon>Euphydryas</taxon>
    </lineage>
</organism>
<evidence type="ECO:0000313" key="1">
    <source>
        <dbReference type="EMBL" id="CAH2096700.1"/>
    </source>
</evidence>
<sequence length="162" mass="18630">MGDNEYLYSDELQLELNILNKQRELSAMVDEDNEKPLCEHIITHCSVVNGVNRLKPKRMKRVDEDTIKSSKLDKKDPHPDVHITSTFLLSLNRIITPNDKKVSDDDQWVTKKTFTGLFSTMLYTIGYFLFLKLISLSGSFHNTAIHLAFDVFNDVTVESGFF</sequence>
<dbReference type="EMBL" id="CAKOGL010000017">
    <property type="protein sequence ID" value="CAH2096700.1"/>
    <property type="molecule type" value="Genomic_DNA"/>
</dbReference>
<dbReference type="AlphaFoldDB" id="A0AAU9UBK3"/>
<keyword evidence="2" id="KW-1185">Reference proteome</keyword>
<name>A0AAU9UBK3_EUPED</name>
<accession>A0AAU9UBK3</accession>
<proteinExistence type="predicted"/>
<evidence type="ECO:0000313" key="2">
    <source>
        <dbReference type="Proteomes" id="UP001153954"/>
    </source>
</evidence>
<dbReference type="Proteomes" id="UP001153954">
    <property type="component" value="Unassembled WGS sequence"/>
</dbReference>
<reference evidence="1" key="1">
    <citation type="submission" date="2022-03" db="EMBL/GenBank/DDBJ databases">
        <authorList>
            <person name="Tunstrom K."/>
        </authorList>
    </citation>
    <scope>NUCLEOTIDE SEQUENCE</scope>
</reference>
<comment type="caution">
    <text evidence="1">The sequence shown here is derived from an EMBL/GenBank/DDBJ whole genome shotgun (WGS) entry which is preliminary data.</text>
</comment>